<evidence type="ECO:0000256" key="3">
    <source>
        <dbReference type="ARBA" id="ARBA00023163"/>
    </source>
</evidence>
<accession>A0A516H1B7</accession>
<evidence type="ECO:0000313" key="6">
    <source>
        <dbReference type="Proteomes" id="UP000317496"/>
    </source>
</evidence>
<dbReference type="InterPro" id="IPR011711">
    <property type="entry name" value="GntR_C"/>
</dbReference>
<evidence type="ECO:0000313" key="5">
    <source>
        <dbReference type="EMBL" id="QDO97545.1"/>
    </source>
</evidence>
<evidence type="ECO:0000259" key="4">
    <source>
        <dbReference type="PROSITE" id="PS50949"/>
    </source>
</evidence>
<name>A0A516H1B7_9PROT</name>
<dbReference type="RefSeq" id="WP_144068526.1">
    <property type="nucleotide sequence ID" value="NZ_CP041636.1"/>
</dbReference>
<keyword evidence="6" id="KW-1185">Reference proteome</keyword>
<keyword evidence="3" id="KW-0804">Transcription</keyword>
<dbReference type="SMART" id="SM00345">
    <property type="entry name" value="HTH_GNTR"/>
    <property type="match status" value="1"/>
</dbReference>
<gene>
    <name evidence="5" type="ORF">FNB15_09810</name>
</gene>
<dbReference type="EMBL" id="CP041636">
    <property type="protein sequence ID" value="QDO97545.1"/>
    <property type="molecule type" value="Genomic_DNA"/>
</dbReference>
<dbReference type="PANTHER" id="PTHR43537">
    <property type="entry name" value="TRANSCRIPTIONAL REGULATOR, GNTR FAMILY"/>
    <property type="match status" value="1"/>
</dbReference>
<feature type="domain" description="HTH gntR-type" evidence="4">
    <location>
        <begin position="12"/>
        <end position="79"/>
    </location>
</feature>
<dbReference type="CDD" id="cd07377">
    <property type="entry name" value="WHTH_GntR"/>
    <property type="match status" value="1"/>
</dbReference>
<dbReference type="Pfam" id="PF00392">
    <property type="entry name" value="GntR"/>
    <property type="match status" value="1"/>
</dbReference>
<dbReference type="PANTHER" id="PTHR43537:SF49">
    <property type="entry name" value="TRANSCRIPTIONAL REGULATORY PROTEIN"/>
    <property type="match status" value="1"/>
</dbReference>
<dbReference type="SMART" id="SM00895">
    <property type="entry name" value="FCD"/>
    <property type="match status" value="1"/>
</dbReference>
<evidence type="ECO:0000256" key="2">
    <source>
        <dbReference type="ARBA" id="ARBA00023125"/>
    </source>
</evidence>
<dbReference type="Gene3D" id="1.10.10.10">
    <property type="entry name" value="Winged helix-like DNA-binding domain superfamily/Winged helix DNA-binding domain"/>
    <property type="match status" value="1"/>
</dbReference>
<dbReference type="Pfam" id="PF07729">
    <property type="entry name" value="FCD"/>
    <property type="match status" value="1"/>
</dbReference>
<protein>
    <submittedName>
        <fullName evidence="5">GntR family transcriptional regulator</fullName>
    </submittedName>
</protein>
<dbReference type="SUPFAM" id="SSF48008">
    <property type="entry name" value="GntR ligand-binding domain-like"/>
    <property type="match status" value="1"/>
</dbReference>
<dbReference type="Proteomes" id="UP000317496">
    <property type="component" value="Chromosome"/>
</dbReference>
<organism evidence="5 6">
    <name type="scientific">Ferrovibrio terrae</name>
    <dbReference type="NCBI Taxonomy" id="2594003"/>
    <lineage>
        <taxon>Bacteria</taxon>
        <taxon>Pseudomonadati</taxon>
        <taxon>Pseudomonadota</taxon>
        <taxon>Alphaproteobacteria</taxon>
        <taxon>Rhodospirillales</taxon>
        <taxon>Rhodospirillaceae</taxon>
        <taxon>Ferrovibrio</taxon>
    </lineage>
</organism>
<dbReference type="InterPro" id="IPR036390">
    <property type="entry name" value="WH_DNA-bd_sf"/>
</dbReference>
<dbReference type="GO" id="GO:0003700">
    <property type="term" value="F:DNA-binding transcription factor activity"/>
    <property type="evidence" value="ECO:0007669"/>
    <property type="project" value="InterPro"/>
</dbReference>
<dbReference type="OrthoDB" id="9789310at2"/>
<keyword evidence="2" id="KW-0238">DNA-binding</keyword>
<dbReference type="SUPFAM" id="SSF46785">
    <property type="entry name" value="Winged helix' DNA-binding domain"/>
    <property type="match status" value="1"/>
</dbReference>
<dbReference type="Gene3D" id="1.20.120.530">
    <property type="entry name" value="GntR ligand-binding domain-like"/>
    <property type="match status" value="1"/>
</dbReference>
<dbReference type="InterPro" id="IPR008920">
    <property type="entry name" value="TF_FadR/GntR_C"/>
</dbReference>
<sequence>MSGLLTNQVQRQSLVDTVTERLEAAIVAGELEPGHRISENALAAALGVSRGPLREAIRRLEGRKLLERTPNIGVRVAKISIQDLKQLLEVRESLEGMACRLAATEMTDAEIEELKRLLSEHERQEGVLGGTGYYQYPKDEDFHFCIAKGSRNKWLAEMLCDGLYDLLRVYRFKSSTRAGRAQQALSEHKAIVAAIESRDPDMAEVAMRRHLRNARAHIDVREAQDKLSDSESSVDSKKLVKALAKI</sequence>
<keyword evidence="1" id="KW-0805">Transcription regulation</keyword>
<dbReference type="GO" id="GO:0003677">
    <property type="term" value="F:DNA binding"/>
    <property type="evidence" value="ECO:0007669"/>
    <property type="project" value="UniProtKB-KW"/>
</dbReference>
<dbReference type="PROSITE" id="PS50949">
    <property type="entry name" value="HTH_GNTR"/>
    <property type="match status" value="1"/>
</dbReference>
<evidence type="ECO:0000256" key="1">
    <source>
        <dbReference type="ARBA" id="ARBA00023015"/>
    </source>
</evidence>
<dbReference type="InterPro" id="IPR036388">
    <property type="entry name" value="WH-like_DNA-bd_sf"/>
</dbReference>
<dbReference type="KEGG" id="fer:FNB15_09810"/>
<dbReference type="AlphaFoldDB" id="A0A516H1B7"/>
<proteinExistence type="predicted"/>
<dbReference type="InterPro" id="IPR000524">
    <property type="entry name" value="Tscrpt_reg_HTH_GntR"/>
</dbReference>
<reference evidence="5 6" key="1">
    <citation type="submission" date="2019-07" db="EMBL/GenBank/DDBJ databases">
        <title>Genome sequencing for Ferrovibrio sp. K5.</title>
        <authorList>
            <person name="Park S.-J."/>
        </authorList>
    </citation>
    <scope>NUCLEOTIDE SEQUENCE [LARGE SCALE GENOMIC DNA]</scope>
    <source>
        <strain evidence="5 6">K5</strain>
    </source>
</reference>